<proteinExistence type="predicted"/>
<dbReference type="EMBL" id="JARJCN010000097">
    <property type="protein sequence ID" value="KAJ7075376.1"/>
    <property type="molecule type" value="Genomic_DNA"/>
</dbReference>
<keyword evidence="4" id="KW-1185">Reference proteome</keyword>
<feature type="region of interest" description="Disordered" evidence="1">
    <location>
        <begin position="86"/>
        <end position="111"/>
    </location>
</feature>
<comment type="caution">
    <text evidence="3">The sequence shown here is derived from an EMBL/GenBank/DDBJ whole genome shotgun (WGS) entry which is preliminary data.</text>
</comment>
<evidence type="ECO:0000256" key="1">
    <source>
        <dbReference type="SAM" id="MobiDB-lite"/>
    </source>
</evidence>
<evidence type="ECO:0000256" key="2">
    <source>
        <dbReference type="SAM" id="SignalP"/>
    </source>
</evidence>
<dbReference type="Proteomes" id="UP001222325">
    <property type="component" value="Unassembled WGS sequence"/>
</dbReference>
<evidence type="ECO:0000313" key="4">
    <source>
        <dbReference type="Proteomes" id="UP001222325"/>
    </source>
</evidence>
<reference evidence="3" key="1">
    <citation type="submission" date="2023-03" db="EMBL/GenBank/DDBJ databases">
        <title>Massive genome expansion in bonnet fungi (Mycena s.s.) driven by repeated elements and novel gene families across ecological guilds.</title>
        <authorList>
            <consortium name="Lawrence Berkeley National Laboratory"/>
            <person name="Harder C.B."/>
            <person name="Miyauchi S."/>
            <person name="Viragh M."/>
            <person name="Kuo A."/>
            <person name="Thoen E."/>
            <person name="Andreopoulos B."/>
            <person name="Lu D."/>
            <person name="Skrede I."/>
            <person name="Drula E."/>
            <person name="Henrissat B."/>
            <person name="Morin E."/>
            <person name="Kohler A."/>
            <person name="Barry K."/>
            <person name="LaButti K."/>
            <person name="Morin E."/>
            <person name="Salamov A."/>
            <person name="Lipzen A."/>
            <person name="Mereny Z."/>
            <person name="Hegedus B."/>
            <person name="Baldrian P."/>
            <person name="Stursova M."/>
            <person name="Weitz H."/>
            <person name="Taylor A."/>
            <person name="Grigoriev I.V."/>
            <person name="Nagy L.G."/>
            <person name="Martin F."/>
            <person name="Kauserud H."/>
        </authorList>
    </citation>
    <scope>NUCLEOTIDE SEQUENCE</scope>
    <source>
        <strain evidence="3">CBHHK173m</strain>
    </source>
</reference>
<feature type="chain" id="PRO_5041937778" description="Secreted protein" evidence="2">
    <location>
        <begin position="31"/>
        <end position="204"/>
    </location>
</feature>
<accession>A0AAD6XF57</accession>
<organism evidence="3 4">
    <name type="scientific">Mycena belliarum</name>
    <dbReference type="NCBI Taxonomy" id="1033014"/>
    <lineage>
        <taxon>Eukaryota</taxon>
        <taxon>Fungi</taxon>
        <taxon>Dikarya</taxon>
        <taxon>Basidiomycota</taxon>
        <taxon>Agaricomycotina</taxon>
        <taxon>Agaricomycetes</taxon>
        <taxon>Agaricomycetidae</taxon>
        <taxon>Agaricales</taxon>
        <taxon>Marasmiineae</taxon>
        <taxon>Mycenaceae</taxon>
        <taxon>Mycena</taxon>
    </lineage>
</organism>
<feature type="compositionally biased region" description="Basic and acidic residues" evidence="1">
    <location>
        <begin position="86"/>
        <end position="98"/>
    </location>
</feature>
<name>A0AAD6XF57_9AGAR</name>
<keyword evidence="2" id="KW-0732">Signal</keyword>
<protein>
    <recommendedName>
        <fullName evidence="5">Secreted protein</fullName>
    </recommendedName>
</protein>
<feature type="signal peptide" evidence="2">
    <location>
        <begin position="1"/>
        <end position="30"/>
    </location>
</feature>
<evidence type="ECO:0000313" key="3">
    <source>
        <dbReference type="EMBL" id="KAJ7075376.1"/>
    </source>
</evidence>
<dbReference type="AlphaFoldDB" id="A0AAD6XF57"/>
<evidence type="ECO:0008006" key="5">
    <source>
        <dbReference type="Google" id="ProtNLM"/>
    </source>
</evidence>
<gene>
    <name evidence="3" type="ORF">B0H15DRAFT_866963</name>
</gene>
<sequence length="204" mass="21461">MYSFLLPPSSHFLPIAISVLLLLRFHTALGPSGLSAQLAFLHYSLPPHAHGVLLGHLGPLALTQRIDVPRAARFVFDALSCQRDTARASRPTRSETMYRRPASGPVSQYGPHRNAGAAAASGISACCSETTDRVPASGMALCAGFVSTLLSLRSGISAPLSHARASPSCSDTIYCVPMSGASGACMFHLCSEPSLIDVSSQFFS</sequence>